<reference evidence="1 2" key="1">
    <citation type="submission" date="2020-09" db="EMBL/GenBank/DDBJ databases">
        <title>Pseudoxanthomonas sp. CAU 1598 isolated from sand of Yaerae Beach.</title>
        <authorList>
            <person name="Kim W."/>
        </authorList>
    </citation>
    <scope>NUCLEOTIDE SEQUENCE [LARGE SCALE GENOMIC DNA]</scope>
    <source>
        <strain evidence="1 2">CAU 1598</strain>
    </source>
</reference>
<comment type="caution">
    <text evidence="1">The sequence shown here is derived from an EMBL/GenBank/DDBJ whole genome shotgun (WGS) entry which is preliminary data.</text>
</comment>
<gene>
    <name evidence="1" type="ORF">IFO71_00065</name>
</gene>
<dbReference type="EMBL" id="JACYTR010000001">
    <property type="protein sequence ID" value="MBD8524125.1"/>
    <property type="molecule type" value="Genomic_DNA"/>
</dbReference>
<protein>
    <submittedName>
        <fullName evidence="1">Uncharacterized protein</fullName>
    </submittedName>
</protein>
<dbReference type="Proteomes" id="UP000613768">
    <property type="component" value="Unassembled WGS sequence"/>
</dbReference>
<organism evidence="1 2">
    <name type="scientific">Pseudomarimonas arenosa</name>
    <dbReference type="NCBI Taxonomy" id="2774145"/>
    <lineage>
        <taxon>Bacteria</taxon>
        <taxon>Pseudomonadati</taxon>
        <taxon>Pseudomonadota</taxon>
        <taxon>Gammaproteobacteria</taxon>
        <taxon>Lysobacterales</taxon>
        <taxon>Lysobacteraceae</taxon>
        <taxon>Pseudomarimonas</taxon>
    </lineage>
</organism>
<dbReference type="Pfam" id="PF20213">
    <property type="entry name" value="DUF6573"/>
    <property type="match status" value="1"/>
</dbReference>
<dbReference type="InterPro" id="IPR046480">
    <property type="entry name" value="DUF6573"/>
</dbReference>
<evidence type="ECO:0000313" key="2">
    <source>
        <dbReference type="Proteomes" id="UP000613768"/>
    </source>
</evidence>
<keyword evidence="2" id="KW-1185">Reference proteome</keyword>
<sequence>MFTDDDIIHSYTRADALADGNLVDVSQWCGGMFTVQTVVTRSVWEDCIEWSKEDTERTGMGQDTRGRAHDVLWMAYLTARAKRGSSDRRREFDVYRIPRNHKKGQRIGAQRVRLAVVIGPGDQMEPVITIMRTNED</sequence>
<dbReference type="AlphaFoldDB" id="A0AAW3ZGM0"/>
<name>A0AAW3ZGM0_9GAMM</name>
<accession>A0AAW3ZGM0</accession>
<evidence type="ECO:0000313" key="1">
    <source>
        <dbReference type="EMBL" id="MBD8524125.1"/>
    </source>
</evidence>
<proteinExistence type="predicted"/>